<gene>
    <name evidence="1" type="ORF">UFOVP435_6</name>
</gene>
<name>A0A6J5MA42_9CAUD</name>
<protein>
    <submittedName>
        <fullName evidence="1">Uncharacterized protein</fullName>
    </submittedName>
</protein>
<sequence length="59" mass="6363">MSVVWVVYRNVGECDPCGPEFSGVFSTRAGAEAAIAKAGEFSSYTISEQVLDTLEENPF</sequence>
<reference evidence="1" key="1">
    <citation type="submission" date="2020-04" db="EMBL/GenBank/DDBJ databases">
        <authorList>
            <person name="Chiriac C."/>
            <person name="Salcher M."/>
            <person name="Ghai R."/>
            <person name="Kavagutti S V."/>
        </authorList>
    </citation>
    <scope>NUCLEOTIDE SEQUENCE</scope>
</reference>
<evidence type="ECO:0000313" key="1">
    <source>
        <dbReference type="EMBL" id="CAB4142617.1"/>
    </source>
</evidence>
<proteinExistence type="predicted"/>
<accession>A0A6J5MA42</accession>
<dbReference type="EMBL" id="LR796416">
    <property type="protein sequence ID" value="CAB4142617.1"/>
    <property type="molecule type" value="Genomic_DNA"/>
</dbReference>
<organism evidence="1">
    <name type="scientific">uncultured Caudovirales phage</name>
    <dbReference type="NCBI Taxonomy" id="2100421"/>
    <lineage>
        <taxon>Viruses</taxon>
        <taxon>Duplodnaviria</taxon>
        <taxon>Heunggongvirae</taxon>
        <taxon>Uroviricota</taxon>
        <taxon>Caudoviricetes</taxon>
        <taxon>Peduoviridae</taxon>
        <taxon>Maltschvirus</taxon>
        <taxon>Maltschvirus maltsch</taxon>
    </lineage>
</organism>